<keyword evidence="9" id="KW-0862">Zinc</keyword>
<dbReference type="InterPro" id="IPR032284">
    <property type="entry name" value="RecQ_Zn-bd"/>
</dbReference>
<dbReference type="Pfam" id="PF00570">
    <property type="entry name" value="HRDC"/>
    <property type="match status" value="1"/>
</dbReference>
<comment type="similarity">
    <text evidence="3">Belongs to the helicase family. RecQ subfamily.</text>
</comment>
<evidence type="ECO:0000256" key="2">
    <source>
        <dbReference type="ARBA" id="ARBA00001947"/>
    </source>
</evidence>
<evidence type="ECO:0000256" key="13">
    <source>
        <dbReference type="ARBA" id="ARBA00023204"/>
    </source>
</evidence>
<keyword evidence="11" id="KW-0238">DNA-binding</keyword>
<proteinExistence type="inferred from homology"/>
<keyword evidence="7 21" id="KW-0378">Hydrolase</keyword>
<comment type="cofactor">
    <cofactor evidence="1">
        <name>Mg(2+)</name>
        <dbReference type="ChEBI" id="CHEBI:18420"/>
    </cofactor>
</comment>
<comment type="cofactor">
    <cofactor evidence="2">
        <name>Zn(2+)</name>
        <dbReference type="ChEBI" id="CHEBI:29105"/>
    </cofactor>
</comment>
<dbReference type="InterPro" id="IPR011545">
    <property type="entry name" value="DEAD/DEAH_box_helicase_dom"/>
</dbReference>
<dbReference type="OrthoDB" id="9760034at2"/>
<sequence length="625" mass="69478">MYMDQDFDQLATEPPTAAGRNPEQVLHEVFGYESFRPLQGDIVREVVNGGDALVLMPTGGGKSLCYQVPALVRPGTAIVISPLIALMQDQVAALRELGVKAAFLNSTMDFEQARATEYALATGELDLLYCAPERLIQPRTIELLHNASLSLFAIDEAHCVSQWGHDFRSDYLQLSMLAQEFPGIPRIALTATADERTRKEIAERLSLTNARHFISGFDRPNIQYRITPKTNANKQLLDFIKAEHEGDCGIVYCLSRNKVDATAQLLSSKGYTALPYHAGLSAEDRARNQERFLREDGVIVVATIAFGMGIDKPDVRFVAHLDLPKSLEAYYQETGRAGRDGKPSTAWMVYGLQDVIKLRQMLEASQGNDQFKRVERQKLDAMLGLCEVTQCRRQVLLHYFGDNLETPCGNCDTCLNPPETWDGTVAVQKALSCVYRTGQRFGVNYVIDVLRGSENERILQSGHQAITTYGIGQELSANEWKSVFRQLVANGYLRADPEGYGALQLTERCRPLLKGEQAIELRKDPVARKAAGGKSSSSRRSGQNVRDQITDHAGWDALRACRKELADKQGVPPYVIFHDTTLFDMLERRPSTLEELAEVSGVGAAKLEKYGDVFLQALRSINPEA</sequence>
<evidence type="ECO:0000256" key="16">
    <source>
        <dbReference type="NCBIfam" id="TIGR01389"/>
    </source>
</evidence>
<evidence type="ECO:0000256" key="14">
    <source>
        <dbReference type="ARBA" id="ARBA00023235"/>
    </source>
</evidence>
<evidence type="ECO:0000256" key="7">
    <source>
        <dbReference type="ARBA" id="ARBA00022801"/>
    </source>
</evidence>
<keyword evidence="13" id="KW-0234">DNA repair</keyword>
<dbReference type="EC" id="5.6.2.4" evidence="16"/>
<dbReference type="SMART" id="SM00956">
    <property type="entry name" value="RQC"/>
    <property type="match status" value="1"/>
</dbReference>
<dbReference type="Pfam" id="PF09382">
    <property type="entry name" value="RQC"/>
    <property type="match status" value="1"/>
</dbReference>
<evidence type="ECO:0000313" key="22">
    <source>
        <dbReference type="Proteomes" id="UP000000998"/>
    </source>
</evidence>
<dbReference type="GO" id="GO:0046872">
    <property type="term" value="F:metal ion binding"/>
    <property type="evidence" value="ECO:0007669"/>
    <property type="project" value="UniProtKB-KW"/>
</dbReference>
<dbReference type="GO" id="GO:0043590">
    <property type="term" value="C:bacterial nucleoid"/>
    <property type="evidence" value="ECO:0007669"/>
    <property type="project" value="TreeGrafter"/>
</dbReference>
<dbReference type="AlphaFoldDB" id="A1U0K5"/>
<accession>A1U0K5</accession>
<dbReference type="InterPro" id="IPR044876">
    <property type="entry name" value="HRDC_dom_sf"/>
</dbReference>
<dbReference type="FunFam" id="1.10.10.10:FF:000175">
    <property type="entry name" value="ATP-dependent DNA helicase RecQ"/>
    <property type="match status" value="1"/>
</dbReference>
<dbReference type="Proteomes" id="UP000000998">
    <property type="component" value="Chromosome"/>
</dbReference>
<reference evidence="22" key="1">
    <citation type="journal article" date="2011" name="Appl. Environ. Microbiol.">
        <title>Genomic potential of Marinobacter aquaeolei, a biogeochemical 'opportunitroph'.</title>
        <authorList>
            <person name="Singer E."/>
            <person name="Webb E.A."/>
            <person name="Nelson W.C."/>
            <person name="Heidelberg J.F."/>
            <person name="Ivanova N."/>
            <person name="Pati A."/>
            <person name="Edwards K.J."/>
        </authorList>
    </citation>
    <scope>NUCLEOTIDE SEQUENCE [LARGE SCALE GENOMIC DNA]</scope>
    <source>
        <strain evidence="22">ATCC 700491 / DSM 11845 / VT8</strain>
    </source>
</reference>
<dbReference type="SMART" id="SM00487">
    <property type="entry name" value="DEXDc"/>
    <property type="match status" value="1"/>
</dbReference>
<dbReference type="GO" id="GO:0043138">
    <property type="term" value="F:3'-5' DNA helicase activity"/>
    <property type="evidence" value="ECO:0007669"/>
    <property type="project" value="UniProtKB-EC"/>
</dbReference>
<keyword evidence="14" id="KW-0413">Isomerase</keyword>
<dbReference type="PROSITE" id="PS51192">
    <property type="entry name" value="HELICASE_ATP_BIND_1"/>
    <property type="match status" value="1"/>
</dbReference>
<dbReference type="GO" id="GO:0030894">
    <property type="term" value="C:replisome"/>
    <property type="evidence" value="ECO:0007669"/>
    <property type="project" value="TreeGrafter"/>
</dbReference>
<evidence type="ECO:0000256" key="17">
    <source>
        <dbReference type="SAM" id="MobiDB-lite"/>
    </source>
</evidence>
<dbReference type="FunFam" id="3.40.50.300:FF:000156">
    <property type="entry name" value="ATP-dependent DNA helicase recQ"/>
    <property type="match status" value="1"/>
</dbReference>
<dbReference type="KEGG" id="maq:Maqu_1438"/>
<dbReference type="GO" id="GO:0006281">
    <property type="term" value="P:DNA repair"/>
    <property type="evidence" value="ECO:0007669"/>
    <property type="project" value="UniProtKB-KW"/>
</dbReference>
<evidence type="ECO:0000256" key="6">
    <source>
        <dbReference type="ARBA" id="ARBA00022763"/>
    </source>
</evidence>
<dbReference type="Gene3D" id="1.10.150.80">
    <property type="entry name" value="HRDC domain"/>
    <property type="match status" value="1"/>
</dbReference>
<evidence type="ECO:0000256" key="5">
    <source>
        <dbReference type="ARBA" id="ARBA00022741"/>
    </source>
</evidence>
<evidence type="ECO:0000256" key="1">
    <source>
        <dbReference type="ARBA" id="ARBA00001946"/>
    </source>
</evidence>
<keyword evidence="6" id="KW-0227">DNA damage</keyword>
<evidence type="ECO:0000313" key="21">
    <source>
        <dbReference type="EMBL" id="ABM18524.1"/>
    </source>
</evidence>
<evidence type="ECO:0000259" key="20">
    <source>
        <dbReference type="PROSITE" id="PS51194"/>
    </source>
</evidence>
<dbReference type="eggNOG" id="COG0514">
    <property type="taxonomic scope" value="Bacteria"/>
</dbReference>
<name>A1U0K5_MARN8</name>
<evidence type="ECO:0000256" key="10">
    <source>
        <dbReference type="ARBA" id="ARBA00022840"/>
    </source>
</evidence>
<dbReference type="SUPFAM" id="SSF47819">
    <property type="entry name" value="HRDC-like"/>
    <property type="match status" value="1"/>
</dbReference>
<evidence type="ECO:0000256" key="11">
    <source>
        <dbReference type="ARBA" id="ARBA00023125"/>
    </source>
</evidence>
<dbReference type="EMBL" id="CP000514">
    <property type="protein sequence ID" value="ABM18524.1"/>
    <property type="molecule type" value="Genomic_DNA"/>
</dbReference>
<dbReference type="SUPFAM" id="SSF52540">
    <property type="entry name" value="P-loop containing nucleoside triphosphate hydrolases"/>
    <property type="match status" value="2"/>
</dbReference>
<dbReference type="InterPro" id="IPR010997">
    <property type="entry name" value="HRDC-like_sf"/>
</dbReference>
<evidence type="ECO:0000256" key="12">
    <source>
        <dbReference type="ARBA" id="ARBA00023172"/>
    </source>
</evidence>
<feature type="region of interest" description="Disordered" evidence="17">
    <location>
        <begin position="524"/>
        <end position="547"/>
    </location>
</feature>
<dbReference type="InterPro" id="IPR036388">
    <property type="entry name" value="WH-like_DNA-bd_sf"/>
</dbReference>
<evidence type="ECO:0000256" key="4">
    <source>
        <dbReference type="ARBA" id="ARBA00022723"/>
    </source>
</evidence>
<keyword evidence="8 21" id="KW-0347">Helicase</keyword>
<feature type="domain" description="Helicase C-terminal" evidence="20">
    <location>
        <begin position="232"/>
        <end position="382"/>
    </location>
</feature>
<feature type="domain" description="HRDC" evidence="18">
    <location>
        <begin position="548"/>
        <end position="625"/>
    </location>
</feature>
<dbReference type="GO" id="GO:0009378">
    <property type="term" value="F:four-way junction helicase activity"/>
    <property type="evidence" value="ECO:0007669"/>
    <property type="project" value="TreeGrafter"/>
</dbReference>
<keyword evidence="5" id="KW-0547">Nucleotide-binding</keyword>
<evidence type="ECO:0000256" key="8">
    <source>
        <dbReference type="ARBA" id="ARBA00022806"/>
    </source>
</evidence>
<dbReference type="PROSITE" id="PS51194">
    <property type="entry name" value="HELICASE_CTER"/>
    <property type="match status" value="1"/>
</dbReference>
<dbReference type="NCBIfam" id="TIGR01389">
    <property type="entry name" value="recQ"/>
    <property type="match status" value="1"/>
</dbReference>
<organism evidence="21 22">
    <name type="scientific">Marinobacter nauticus (strain ATCC 700491 / DSM 11845 / VT8)</name>
    <name type="common">Marinobacter aquaeolei</name>
    <dbReference type="NCBI Taxonomy" id="351348"/>
    <lineage>
        <taxon>Bacteria</taxon>
        <taxon>Pseudomonadati</taxon>
        <taxon>Pseudomonadota</taxon>
        <taxon>Gammaproteobacteria</taxon>
        <taxon>Pseudomonadales</taxon>
        <taxon>Marinobacteraceae</taxon>
        <taxon>Marinobacter</taxon>
    </lineage>
</organism>
<dbReference type="GO" id="GO:0006260">
    <property type="term" value="P:DNA replication"/>
    <property type="evidence" value="ECO:0007669"/>
    <property type="project" value="InterPro"/>
</dbReference>
<dbReference type="NCBIfam" id="TIGR00614">
    <property type="entry name" value="recQ_fam"/>
    <property type="match status" value="1"/>
</dbReference>
<comment type="catalytic activity">
    <reaction evidence="15">
        <text>Couples ATP hydrolysis with the unwinding of duplex DNA by translocating in the 3'-5' direction.</text>
        <dbReference type="EC" id="5.6.2.4"/>
    </reaction>
</comment>
<gene>
    <name evidence="21" type="ordered locus">Maqu_1438</name>
</gene>
<dbReference type="Pfam" id="PF16124">
    <property type="entry name" value="RecQ_Zn_bind"/>
    <property type="match status" value="1"/>
</dbReference>
<dbReference type="SMART" id="SM00490">
    <property type="entry name" value="HELICc"/>
    <property type="match status" value="1"/>
</dbReference>
<dbReference type="InterPro" id="IPR027417">
    <property type="entry name" value="P-loop_NTPase"/>
</dbReference>
<dbReference type="Gene3D" id="1.10.10.10">
    <property type="entry name" value="Winged helix-like DNA-binding domain superfamily/Winged helix DNA-binding domain"/>
    <property type="match status" value="1"/>
</dbReference>
<dbReference type="PANTHER" id="PTHR13710">
    <property type="entry name" value="DNA HELICASE RECQ FAMILY MEMBER"/>
    <property type="match status" value="1"/>
</dbReference>
<feature type="domain" description="Helicase ATP-binding" evidence="19">
    <location>
        <begin position="43"/>
        <end position="211"/>
    </location>
</feature>
<dbReference type="GO" id="GO:0009432">
    <property type="term" value="P:SOS response"/>
    <property type="evidence" value="ECO:0007669"/>
    <property type="project" value="UniProtKB-UniRule"/>
</dbReference>
<dbReference type="CDD" id="cd18794">
    <property type="entry name" value="SF2_C_RecQ"/>
    <property type="match status" value="1"/>
</dbReference>
<keyword evidence="12" id="KW-0233">DNA recombination</keyword>
<feature type="compositionally biased region" description="Low complexity" evidence="17">
    <location>
        <begin position="528"/>
        <end position="542"/>
    </location>
</feature>
<dbReference type="InterPro" id="IPR001650">
    <property type="entry name" value="Helicase_C-like"/>
</dbReference>
<dbReference type="GO" id="GO:0006310">
    <property type="term" value="P:DNA recombination"/>
    <property type="evidence" value="ECO:0007669"/>
    <property type="project" value="UniProtKB-UniRule"/>
</dbReference>
<dbReference type="FunFam" id="3.40.50.300:FF:000296">
    <property type="entry name" value="ATP-dependent DNA helicase RecQ"/>
    <property type="match status" value="1"/>
</dbReference>
<protein>
    <recommendedName>
        <fullName evidence="16">DNA helicase RecQ</fullName>
        <ecNumber evidence="16">5.6.2.4</ecNumber>
    </recommendedName>
</protein>
<evidence type="ECO:0000256" key="3">
    <source>
        <dbReference type="ARBA" id="ARBA00005446"/>
    </source>
</evidence>
<dbReference type="InterPro" id="IPR002121">
    <property type="entry name" value="HRDC_dom"/>
</dbReference>
<dbReference type="RefSeq" id="WP_011784926.1">
    <property type="nucleotide sequence ID" value="NC_008740.1"/>
</dbReference>
<dbReference type="PANTHER" id="PTHR13710:SF105">
    <property type="entry name" value="ATP-DEPENDENT DNA HELICASE Q1"/>
    <property type="match status" value="1"/>
</dbReference>
<dbReference type="InterPro" id="IPR014001">
    <property type="entry name" value="Helicase_ATP-bd"/>
</dbReference>
<keyword evidence="4" id="KW-0479">Metal-binding</keyword>
<dbReference type="InterPro" id="IPR018982">
    <property type="entry name" value="RQC_domain"/>
</dbReference>
<dbReference type="Gene3D" id="3.40.50.300">
    <property type="entry name" value="P-loop containing nucleotide triphosphate hydrolases"/>
    <property type="match status" value="2"/>
</dbReference>
<dbReference type="PROSITE" id="PS50967">
    <property type="entry name" value="HRDC"/>
    <property type="match status" value="1"/>
</dbReference>
<dbReference type="HOGENOM" id="CLU_001103_14_3_6"/>
<dbReference type="GO" id="GO:0003677">
    <property type="term" value="F:DNA binding"/>
    <property type="evidence" value="ECO:0007669"/>
    <property type="project" value="UniProtKB-KW"/>
</dbReference>
<dbReference type="InterPro" id="IPR004589">
    <property type="entry name" value="DNA_helicase_ATP-dep_RecQ"/>
</dbReference>
<dbReference type="SMART" id="SM00341">
    <property type="entry name" value="HRDC"/>
    <property type="match status" value="1"/>
</dbReference>
<evidence type="ECO:0000259" key="18">
    <source>
        <dbReference type="PROSITE" id="PS50967"/>
    </source>
</evidence>
<dbReference type="GO" id="GO:0016787">
    <property type="term" value="F:hydrolase activity"/>
    <property type="evidence" value="ECO:0007669"/>
    <property type="project" value="UniProtKB-KW"/>
</dbReference>
<evidence type="ECO:0000256" key="15">
    <source>
        <dbReference type="ARBA" id="ARBA00034617"/>
    </source>
</evidence>
<dbReference type="STRING" id="351348.Maqu_1438"/>
<dbReference type="Pfam" id="PF00270">
    <property type="entry name" value="DEAD"/>
    <property type="match status" value="1"/>
</dbReference>
<evidence type="ECO:0000259" key="19">
    <source>
        <dbReference type="PROSITE" id="PS51192"/>
    </source>
</evidence>
<keyword evidence="10" id="KW-0067">ATP-binding</keyword>
<dbReference type="GO" id="GO:0005737">
    <property type="term" value="C:cytoplasm"/>
    <property type="evidence" value="ECO:0007669"/>
    <property type="project" value="TreeGrafter"/>
</dbReference>
<dbReference type="GO" id="GO:0005524">
    <property type="term" value="F:ATP binding"/>
    <property type="evidence" value="ECO:0007669"/>
    <property type="project" value="UniProtKB-KW"/>
</dbReference>
<evidence type="ECO:0000256" key="9">
    <source>
        <dbReference type="ARBA" id="ARBA00022833"/>
    </source>
</evidence>
<dbReference type="CDD" id="cd17920">
    <property type="entry name" value="DEXHc_RecQ"/>
    <property type="match status" value="1"/>
</dbReference>
<dbReference type="Pfam" id="PF00271">
    <property type="entry name" value="Helicase_C"/>
    <property type="match status" value="1"/>
</dbReference>
<dbReference type="InterPro" id="IPR006293">
    <property type="entry name" value="DNA_helicase_ATP-dep_RecQ_bac"/>
</dbReference>